<dbReference type="GO" id="GO:0015074">
    <property type="term" value="P:DNA integration"/>
    <property type="evidence" value="ECO:0007669"/>
    <property type="project" value="InterPro"/>
</dbReference>
<accession>A0AAU7UTG2</accession>
<dbReference type="GO" id="GO:0003677">
    <property type="term" value="F:DNA binding"/>
    <property type="evidence" value="ECO:0007669"/>
    <property type="project" value="UniProtKB-KW"/>
</dbReference>
<dbReference type="SUPFAM" id="SSF56349">
    <property type="entry name" value="DNA breaking-rejoining enzymes"/>
    <property type="match status" value="1"/>
</dbReference>
<organism evidence="6">
    <name type="scientific">Rhodococcus sp. D-6</name>
    <dbReference type="NCBI Taxonomy" id="1387842"/>
    <lineage>
        <taxon>Bacteria</taxon>
        <taxon>Bacillati</taxon>
        <taxon>Actinomycetota</taxon>
        <taxon>Actinomycetes</taxon>
        <taxon>Mycobacteriales</taxon>
        <taxon>Nocardiaceae</taxon>
        <taxon>Rhodococcus</taxon>
    </lineage>
</organism>
<gene>
    <name evidence="6" type="ORF">RBB84_17335</name>
</gene>
<dbReference type="InterPro" id="IPR013762">
    <property type="entry name" value="Integrase-like_cat_sf"/>
</dbReference>
<dbReference type="RefSeq" id="WP_350246338.1">
    <property type="nucleotide sequence ID" value="NZ_CP132970.1"/>
</dbReference>
<evidence type="ECO:0000256" key="2">
    <source>
        <dbReference type="ARBA" id="ARBA00023125"/>
    </source>
</evidence>
<name>A0AAU7UTG2_9NOCA</name>
<dbReference type="AlphaFoldDB" id="A0AAU7UTG2"/>
<dbReference type="EMBL" id="CP132970">
    <property type="protein sequence ID" value="XBW03048.1"/>
    <property type="molecule type" value="Genomic_DNA"/>
</dbReference>
<feature type="region of interest" description="Disordered" evidence="4">
    <location>
        <begin position="476"/>
        <end position="495"/>
    </location>
</feature>
<comment type="similarity">
    <text evidence="1">Belongs to the 'phage' integrase family.</text>
</comment>
<evidence type="ECO:0000256" key="3">
    <source>
        <dbReference type="ARBA" id="ARBA00023172"/>
    </source>
</evidence>
<protein>
    <submittedName>
        <fullName evidence="6">Tyrosine-type recombinase/integrase</fullName>
    </submittedName>
</protein>
<feature type="region of interest" description="Disordered" evidence="4">
    <location>
        <begin position="1"/>
        <end position="20"/>
    </location>
</feature>
<sequence length="495" mass="55412">MHDGVGPTDQSRSRRRTTLDPWDTEYPKDVWNARTLGITARGTVTIRFDSITRPWLREPAKKWARWRLSTGLTVESAVMGTKAVAAFDAFLDSSGAAVNGTSDIDRGLIERFLAYLHSHRAGQASHRLAVGQFNLFLLTVRRHGWITDLSSTAMIYTEDYPKESIRQPRALSEHIMSQLEDPDNLCKWPNSHHRLITRILIRCGLRISDAVALTQDCIVRDKDGAPYLRYLNHKMKREALVPIDEELEQAIVDHIAEIGYTGPTVGGSPVLFPCTRSGVNGDGHVSTHTYRTSLQRWVARCNITDEHGRPAVVSAHRFRHTLGTRLINLDVPQEVVRRILDHDSHQMTAHYARLSDTTIRRHWEAARKVNASGIEVTLDPEGPLAEAAWSKQRLGRATQALPNGYCGLPVQQTCPHANACLTCPTFLTTAEFLPQHRKHRTQVLQIISAAEARGQQRIVEMNTQVLGNLDRIIDALGDDRDAHPPTEPTGADHAS</sequence>
<proteinExistence type="inferred from homology"/>
<evidence type="ECO:0000313" key="6">
    <source>
        <dbReference type="EMBL" id="XBW03048.1"/>
    </source>
</evidence>
<dbReference type="KEGG" id="rhox:RBB84_17335"/>
<dbReference type="Gene3D" id="1.10.443.10">
    <property type="entry name" value="Intergrase catalytic core"/>
    <property type="match status" value="1"/>
</dbReference>
<dbReference type="PANTHER" id="PTHR30349">
    <property type="entry name" value="PHAGE INTEGRASE-RELATED"/>
    <property type="match status" value="1"/>
</dbReference>
<evidence type="ECO:0000256" key="1">
    <source>
        <dbReference type="ARBA" id="ARBA00008857"/>
    </source>
</evidence>
<dbReference type="InterPro" id="IPR002104">
    <property type="entry name" value="Integrase_catalytic"/>
</dbReference>
<dbReference type="PROSITE" id="PS51898">
    <property type="entry name" value="TYR_RECOMBINASE"/>
    <property type="match status" value="1"/>
</dbReference>
<evidence type="ECO:0000259" key="5">
    <source>
        <dbReference type="PROSITE" id="PS51898"/>
    </source>
</evidence>
<keyword evidence="3" id="KW-0233">DNA recombination</keyword>
<dbReference type="Pfam" id="PF00589">
    <property type="entry name" value="Phage_integrase"/>
    <property type="match status" value="1"/>
</dbReference>
<dbReference type="GO" id="GO:0006310">
    <property type="term" value="P:DNA recombination"/>
    <property type="evidence" value="ECO:0007669"/>
    <property type="project" value="UniProtKB-KW"/>
</dbReference>
<feature type="domain" description="Tyr recombinase" evidence="5">
    <location>
        <begin position="166"/>
        <end position="364"/>
    </location>
</feature>
<dbReference type="InterPro" id="IPR011010">
    <property type="entry name" value="DNA_brk_join_enz"/>
</dbReference>
<keyword evidence="2" id="KW-0238">DNA-binding</keyword>
<evidence type="ECO:0000256" key="4">
    <source>
        <dbReference type="SAM" id="MobiDB-lite"/>
    </source>
</evidence>
<dbReference type="InterPro" id="IPR050090">
    <property type="entry name" value="Tyrosine_recombinase_XerCD"/>
</dbReference>
<reference evidence="6" key="1">
    <citation type="submission" date="2023-08" db="EMBL/GenBank/DDBJ databases">
        <title>The novel hydrolase IpcH responsible for the initial isoprocarb degradation step in Rhodococcus sp. D-6.</title>
        <authorList>
            <person name="Zhu Q."/>
        </authorList>
    </citation>
    <scope>NUCLEOTIDE SEQUENCE</scope>
    <source>
        <strain evidence="6">D-6</strain>
    </source>
</reference>
<dbReference type="PANTHER" id="PTHR30349:SF41">
    <property type="entry name" value="INTEGRASE_RECOMBINASE PROTEIN MJ0367-RELATED"/>
    <property type="match status" value="1"/>
</dbReference>